<feature type="compositionally biased region" description="Polar residues" evidence="1">
    <location>
        <begin position="330"/>
        <end position="344"/>
    </location>
</feature>
<proteinExistence type="predicted"/>
<feature type="region of interest" description="Disordered" evidence="1">
    <location>
        <begin position="726"/>
        <end position="759"/>
    </location>
</feature>
<feature type="compositionally biased region" description="Basic and acidic residues" evidence="1">
    <location>
        <begin position="345"/>
        <end position="354"/>
    </location>
</feature>
<gene>
    <name evidence="2" type="primary">ga29105</name>
    <name evidence="2" type="ORF">PR202_ga29105</name>
</gene>
<dbReference type="PANTHER" id="PTHR47031">
    <property type="entry name" value="SAP DNA-BINDING DOMAIN-CONTAINING PROTEIN"/>
    <property type="match status" value="1"/>
</dbReference>
<feature type="compositionally biased region" description="Basic and acidic residues" evidence="1">
    <location>
        <begin position="734"/>
        <end position="755"/>
    </location>
</feature>
<reference evidence="2" key="2">
    <citation type="submission" date="2021-12" db="EMBL/GenBank/DDBJ databases">
        <title>Resequencing data analysis of finger millet.</title>
        <authorList>
            <person name="Hatakeyama M."/>
            <person name="Aluri S."/>
            <person name="Balachadran M.T."/>
            <person name="Sivarajan S.R."/>
            <person name="Poveda L."/>
            <person name="Shimizu-Inatsugi R."/>
            <person name="Schlapbach R."/>
            <person name="Sreeman S.M."/>
            <person name="Shimizu K.K."/>
        </authorList>
    </citation>
    <scope>NUCLEOTIDE SEQUENCE</scope>
</reference>
<feature type="region of interest" description="Disordered" evidence="1">
    <location>
        <begin position="330"/>
        <end position="354"/>
    </location>
</feature>
<dbReference type="Gene3D" id="1.10.720.30">
    <property type="entry name" value="SAP domain"/>
    <property type="match status" value="1"/>
</dbReference>
<dbReference type="Proteomes" id="UP001054889">
    <property type="component" value="Unassembled WGS sequence"/>
</dbReference>
<accession>A0AAV5DKH2</accession>
<feature type="region of interest" description="Disordered" evidence="1">
    <location>
        <begin position="29"/>
        <end position="50"/>
    </location>
</feature>
<comment type="caution">
    <text evidence="2">The sequence shown here is derived from an EMBL/GenBank/DDBJ whole genome shotgun (WGS) entry which is preliminary data.</text>
</comment>
<dbReference type="EMBL" id="BQKI01000018">
    <property type="protein sequence ID" value="GJN10955.1"/>
    <property type="molecule type" value="Genomic_DNA"/>
</dbReference>
<evidence type="ECO:0000313" key="2">
    <source>
        <dbReference type="EMBL" id="GJN10955.1"/>
    </source>
</evidence>
<reference evidence="2" key="1">
    <citation type="journal article" date="2018" name="DNA Res.">
        <title>Multiple hybrid de novo genome assembly of finger millet, an orphan allotetraploid crop.</title>
        <authorList>
            <person name="Hatakeyama M."/>
            <person name="Aluri S."/>
            <person name="Balachadran M.T."/>
            <person name="Sivarajan S.R."/>
            <person name="Patrignani A."/>
            <person name="Gruter S."/>
            <person name="Poveda L."/>
            <person name="Shimizu-Inatsugi R."/>
            <person name="Baeten J."/>
            <person name="Francoijs K.J."/>
            <person name="Nataraja K.N."/>
            <person name="Reddy Y.A.N."/>
            <person name="Phadnis S."/>
            <person name="Ravikumar R.L."/>
            <person name="Schlapbach R."/>
            <person name="Sreeman S.M."/>
            <person name="Shimizu K.K."/>
        </authorList>
    </citation>
    <scope>NUCLEOTIDE SEQUENCE</scope>
</reference>
<organism evidence="2 3">
    <name type="scientific">Eleusine coracana subsp. coracana</name>
    <dbReference type="NCBI Taxonomy" id="191504"/>
    <lineage>
        <taxon>Eukaryota</taxon>
        <taxon>Viridiplantae</taxon>
        <taxon>Streptophyta</taxon>
        <taxon>Embryophyta</taxon>
        <taxon>Tracheophyta</taxon>
        <taxon>Spermatophyta</taxon>
        <taxon>Magnoliopsida</taxon>
        <taxon>Liliopsida</taxon>
        <taxon>Poales</taxon>
        <taxon>Poaceae</taxon>
        <taxon>PACMAD clade</taxon>
        <taxon>Chloridoideae</taxon>
        <taxon>Cynodonteae</taxon>
        <taxon>Eleusininae</taxon>
        <taxon>Eleusine</taxon>
    </lineage>
</organism>
<name>A0AAV5DKH2_ELECO</name>
<dbReference type="AlphaFoldDB" id="A0AAV5DKH2"/>
<sequence length="845" mass="91445">MSTELKDELQQRNLPITDLKDDLMKRLSEEIQHEENTDGETPPDEGLKRVVTPGSVDVSVCQASGERNVDEGMSEVMKQVRDVVISVTESVNESLVPTTKSRKESVVGTSESSQRTLDAVTEIDEGINPQSEYHNDIIERAPQDDTSRKIVGDGVPSGISSISIKLGVDEDRKMLETSQDAVIGTTEAFHRAMDAVVEAESFLDDMSATDENHCQSNGVGLESFSSGVTTLKEVDPLYECHSDTIDETPEDETNAKMAVIGVSSHISSISIKLTQEAFVGSAEASQKTLDVVTEVGSSLVDRIAKATDENHCEIDGVDLESESIGNTTMEKVNPHSEGQGNTIEKNSEDSTSKKMVVDDVPSDVTSINTNDDVDMKLLEQVAVSTPDDAIALHADNVDVATALSEPQDYTGKEMAIDDVSSGVIHANNNSDVDVDCKSEQELVPIVHLDCNIGPRKVSSPPAALVLHADNSDADVVAAADAESEDYTGKKIAIDDVSSDVIHANANLGVDVECKSKEGVVPIVHVDCSIKSVKVPPSPDAIALHADVVTTESMILKNSFSENTLMNDKDYKDSKHSNGDYKLILCGPEDQVSEVKLDIASQTKCVLVFHDNVSTNEKNNVLGNNSDLELEAKKKIVNPFFIIPSVDDYLQALDGDNKLHKNGIMEESGFTSTMDLDTIQDSLGDNSAQSRGDESMDEDLMEKMHDIGGKTSVTSEHVFKEVTPVDTVVKGSPGHTKEVMTDEKPPNLTEKRKSEDTVNISDQKASKLTGTGAPKYISCYVMALNWLLILLLTQYSSVEEAMATRNAVYNLQWPPNNGSCLVAEFVDPQEAQPFKCKVIGGFSSRA</sequence>
<evidence type="ECO:0008006" key="4">
    <source>
        <dbReference type="Google" id="ProtNLM"/>
    </source>
</evidence>
<protein>
    <recommendedName>
        <fullName evidence="4">SAP domain-containing protein</fullName>
    </recommendedName>
</protein>
<keyword evidence="3" id="KW-1185">Reference proteome</keyword>
<dbReference type="InterPro" id="IPR036361">
    <property type="entry name" value="SAP_dom_sf"/>
</dbReference>
<evidence type="ECO:0000256" key="1">
    <source>
        <dbReference type="SAM" id="MobiDB-lite"/>
    </source>
</evidence>
<evidence type="ECO:0000313" key="3">
    <source>
        <dbReference type="Proteomes" id="UP001054889"/>
    </source>
</evidence>
<dbReference type="PANTHER" id="PTHR47031:SF10">
    <property type="entry name" value="OS07G0626200 PROTEIN"/>
    <property type="match status" value="1"/>
</dbReference>